<gene>
    <name evidence="13" type="ORF">BCR32DRAFT_227044</name>
</gene>
<dbReference type="GO" id="GO:0005524">
    <property type="term" value="F:ATP binding"/>
    <property type="evidence" value="ECO:0007669"/>
    <property type="project" value="UniProtKB-UniRule"/>
</dbReference>
<dbReference type="Gene3D" id="1.10.510.10">
    <property type="entry name" value="Transferase(Phosphotransferase) domain 1"/>
    <property type="match status" value="1"/>
</dbReference>
<keyword evidence="2" id="KW-0723">Serine/threonine-protein kinase</keyword>
<evidence type="ECO:0000256" key="2">
    <source>
        <dbReference type="ARBA" id="ARBA00022527"/>
    </source>
</evidence>
<accession>A0A1Y1VPX6</accession>
<keyword evidence="5 13" id="KW-0418">Kinase</keyword>
<dbReference type="STRING" id="1754192.A0A1Y1VPX6"/>
<dbReference type="PROSITE" id="PS00108">
    <property type="entry name" value="PROTEIN_KINASE_ST"/>
    <property type="match status" value="1"/>
</dbReference>
<reference evidence="13 14" key="1">
    <citation type="submission" date="2016-08" db="EMBL/GenBank/DDBJ databases">
        <title>A Parts List for Fungal Cellulosomes Revealed by Comparative Genomics.</title>
        <authorList>
            <consortium name="DOE Joint Genome Institute"/>
            <person name="Haitjema C.H."/>
            <person name="Gilmore S.P."/>
            <person name="Henske J.K."/>
            <person name="Solomon K.V."/>
            <person name="De Groot R."/>
            <person name="Kuo A."/>
            <person name="Mondo S.J."/>
            <person name="Salamov A.A."/>
            <person name="Labutti K."/>
            <person name="Zhao Z."/>
            <person name="Chiniquy J."/>
            <person name="Barry K."/>
            <person name="Brewer H.M."/>
            <person name="Purvine S.O."/>
            <person name="Wright A.T."/>
            <person name="Boxma B."/>
            <person name="Van Alen T."/>
            <person name="Hackstein J.H."/>
            <person name="Baker S.E."/>
            <person name="Grigoriev I.V."/>
            <person name="O'Malley M.A."/>
        </authorList>
    </citation>
    <scope>NUCLEOTIDE SEQUENCE [LARGE SCALE GENOMIC DNA]</scope>
    <source>
        <strain evidence="13 14">S4</strain>
    </source>
</reference>
<dbReference type="Proteomes" id="UP000193944">
    <property type="component" value="Unassembled WGS sequence"/>
</dbReference>
<feature type="domain" description="Protein kinase" evidence="11">
    <location>
        <begin position="307"/>
        <end position="561"/>
    </location>
</feature>
<comment type="catalytic activity">
    <reaction evidence="7">
        <text>L-threonyl-[protein] + ATP = O-phospho-L-threonyl-[protein] + ADP + H(+)</text>
        <dbReference type="Rhea" id="RHEA:46608"/>
        <dbReference type="Rhea" id="RHEA-COMP:11060"/>
        <dbReference type="Rhea" id="RHEA-COMP:11605"/>
        <dbReference type="ChEBI" id="CHEBI:15378"/>
        <dbReference type="ChEBI" id="CHEBI:30013"/>
        <dbReference type="ChEBI" id="CHEBI:30616"/>
        <dbReference type="ChEBI" id="CHEBI:61977"/>
        <dbReference type="ChEBI" id="CHEBI:456216"/>
        <dbReference type="EC" id="2.7.11.11"/>
    </reaction>
</comment>
<dbReference type="PROSITE" id="PS51285">
    <property type="entry name" value="AGC_KINASE_CTER"/>
    <property type="match status" value="1"/>
</dbReference>
<evidence type="ECO:0000259" key="12">
    <source>
        <dbReference type="PROSITE" id="PS51285"/>
    </source>
</evidence>
<feature type="domain" description="AGC-kinase C-terminal" evidence="12">
    <location>
        <begin position="562"/>
        <end position="625"/>
    </location>
</feature>
<dbReference type="Pfam" id="PF00069">
    <property type="entry name" value="Pkinase"/>
    <property type="match status" value="1"/>
</dbReference>
<organism evidence="13 14">
    <name type="scientific">Anaeromyces robustus</name>
    <dbReference type="NCBI Taxonomy" id="1754192"/>
    <lineage>
        <taxon>Eukaryota</taxon>
        <taxon>Fungi</taxon>
        <taxon>Fungi incertae sedis</taxon>
        <taxon>Chytridiomycota</taxon>
        <taxon>Chytridiomycota incertae sedis</taxon>
        <taxon>Neocallimastigomycetes</taxon>
        <taxon>Neocallimastigales</taxon>
        <taxon>Neocallimastigaceae</taxon>
        <taxon>Anaeromyces</taxon>
    </lineage>
</organism>
<dbReference type="EC" id="2.7.11.11" evidence="1"/>
<dbReference type="CDD" id="cd05580">
    <property type="entry name" value="STKc_PKA_like"/>
    <property type="match status" value="1"/>
</dbReference>
<protein>
    <recommendedName>
        <fullName evidence="1">cAMP-dependent protein kinase</fullName>
        <ecNumber evidence="1">2.7.11.11</ecNumber>
    </recommendedName>
</protein>
<evidence type="ECO:0000256" key="8">
    <source>
        <dbReference type="ARBA" id="ARBA00047454"/>
    </source>
</evidence>
<dbReference type="PROSITE" id="PS00107">
    <property type="entry name" value="PROTEIN_KINASE_ATP"/>
    <property type="match status" value="1"/>
</dbReference>
<dbReference type="PANTHER" id="PTHR24353">
    <property type="entry name" value="CYCLIC NUCLEOTIDE-DEPENDENT PROTEIN KINASE"/>
    <property type="match status" value="1"/>
</dbReference>
<reference evidence="13 14" key="2">
    <citation type="submission" date="2016-08" db="EMBL/GenBank/DDBJ databases">
        <title>Pervasive Adenine N6-methylation of Active Genes in Fungi.</title>
        <authorList>
            <consortium name="DOE Joint Genome Institute"/>
            <person name="Mondo S.J."/>
            <person name="Dannebaum R.O."/>
            <person name="Kuo R.C."/>
            <person name="Labutti K."/>
            <person name="Haridas S."/>
            <person name="Kuo A."/>
            <person name="Salamov A."/>
            <person name="Ahrendt S.R."/>
            <person name="Lipzen A."/>
            <person name="Sullivan W."/>
            <person name="Andreopoulos W.B."/>
            <person name="Clum A."/>
            <person name="Lindquist E."/>
            <person name="Daum C."/>
            <person name="Ramamoorthy G.K."/>
            <person name="Gryganskyi A."/>
            <person name="Culley D."/>
            <person name="Magnuson J.K."/>
            <person name="James T.Y."/>
            <person name="O'Malley M.A."/>
            <person name="Stajich J.E."/>
            <person name="Spatafora J.W."/>
            <person name="Visel A."/>
            <person name="Grigoriev I.V."/>
        </authorList>
    </citation>
    <scope>NUCLEOTIDE SEQUENCE [LARGE SCALE GENOMIC DNA]</scope>
    <source>
        <strain evidence="13 14">S4</strain>
    </source>
</reference>
<keyword evidence="14" id="KW-1185">Reference proteome</keyword>
<dbReference type="EMBL" id="MCFG01000648">
    <property type="protein sequence ID" value="ORX63350.1"/>
    <property type="molecule type" value="Genomic_DNA"/>
</dbReference>
<feature type="compositionally biased region" description="Low complexity" evidence="10">
    <location>
        <begin position="119"/>
        <end position="136"/>
    </location>
</feature>
<dbReference type="Gene3D" id="3.30.200.20">
    <property type="entry name" value="Phosphorylase Kinase, domain 1"/>
    <property type="match status" value="1"/>
</dbReference>
<evidence type="ECO:0000259" key="11">
    <source>
        <dbReference type="PROSITE" id="PS50011"/>
    </source>
</evidence>
<dbReference type="InterPro" id="IPR017441">
    <property type="entry name" value="Protein_kinase_ATP_BS"/>
</dbReference>
<evidence type="ECO:0000313" key="14">
    <source>
        <dbReference type="Proteomes" id="UP000193944"/>
    </source>
</evidence>
<comment type="catalytic activity">
    <reaction evidence="8">
        <text>L-seryl-[protein] + ATP = O-phospho-L-seryl-[protein] + ADP + H(+)</text>
        <dbReference type="Rhea" id="RHEA:17989"/>
        <dbReference type="Rhea" id="RHEA-COMP:9863"/>
        <dbReference type="Rhea" id="RHEA-COMP:11604"/>
        <dbReference type="ChEBI" id="CHEBI:15378"/>
        <dbReference type="ChEBI" id="CHEBI:29999"/>
        <dbReference type="ChEBI" id="CHEBI:30616"/>
        <dbReference type="ChEBI" id="CHEBI:83421"/>
        <dbReference type="ChEBI" id="CHEBI:456216"/>
        <dbReference type="EC" id="2.7.11.11"/>
    </reaction>
</comment>
<dbReference type="SMART" id="SM00133">
    <property type="entry name" value="S_TK_X"/>
    <property type="match status" value="1"/>
</dbReference>
<sequence length="625" mass="71158">MASIVQNINSKDKRLSNTITSTLNFENDLKMNKNIKSLCLNISTKSLNNNKNSLIHSANTKSQSINSLFKLSSPTTPTFNNTPKIKQNSIIYIHTKEDISDSESDNISFNNKNSSIDESPSSPTSPTSPRSSNRTNLNLNINSLLKDIKSLNFKYKNKSFFDSNITLQQSQENLNKLEQSLIDNKIIKNNNNNNDTTNNNTNINSNFNTNTNINTNTNTNNKINTNNNNNNNNDNIMESSTETLLVVPSFDSVNTSLNDVTSDFKNLILSSPTPPPTSELPPPPKPTPKFLPPPPPLFKSDINLDSFELKKTIGTGSFGRVHLVKSKINDKYYAMKAIPKGRIAKEQQIEHILEEKRILNELNHPLFIQLLGTFQTRTHLFIVTNYIAGGELFAVLKKKNRFLNNVAKFYAAEVTVALEYLHSKDIIYRDLKPENIMLDITGHIKLVDLGFAKYVPDVTYTLCGTPEYMAPEVILSKAYGKAVDWYALGILIYEMLCGYPPYHDQDQLQLYKKVLSGKIYWPSFINEDAKNLIEQLITPDLTKRYGNLKNGAEDIKQHKWFENISWSKVAKLGITPPFIPEIYNEGDTRHFQRYSESCDKEYYISKDQEAQLDSEDNYEKYFKDF</sequence>
<dbReference type="FunFam" id="3.30.200.20:FF:000042">
    <property type="entry name" value="Aurora kinase A"/>
    <property type="match status" value="1"/>
</dbReference>
<dbReference type="SUPFAM" id="SSF56112">
    <property type="entry name" value="Protein kinase-like (PK-like)"/>
    <property type="match status" value="1"/>
</dbReference>
<dbReference type="AlphaFoldDB" id="A0A1Y1VPX6"/>
<keyword evidence="6 9" id="KW-0067">ATP-binding</keyword>
<name>A0A1Y1VPX6_9FUNG</name>
<dbReference type="InterPro" id="IPR011009">
    <property type="entry name" value="Kinase-like_dom_sf"/>
</dbReference>
<dbReference type="InterPro" id="IPR000961">
    <property type="entry name" value="AGC-kinase_C"/>
</dbReference>
<keyword evidence="4 9" id="KW-0547">Nucleotide-binding</keyword>
<evidence type="ECO:0000256" key="10">
    <source>
        <dbReference type="SAM" id="MobiDB-lite"/>
    </source>
</evidence>
<feature type="binding site" evidence="9">
    <location>
        <position position="345"/>
    </location>
    <ligand>
        <name>ATP</name>
        <dbReference type="ChEBI" id="CHEBI:30616"/>
    </ligand>
</feature>
<evidence type="ECO:0000256" key="3">
    <source>
        <dbReference type="ARBA" id="ARBA00022679"/>
    </source>
</evidence>
<evidence type="ECO:0000256" key="7">
    <source>
        <dbReference type="ARBA" id="ARBA00047292"/>
    </source>
</evidence>
<evidence type="ECO:0000256" key="6">
    <source>
        <dbReference type="ARBA" id="ARBA00022840"/>
    </source>
</evidence>
<dbReference type="FunFam" id="1.10.510.10:FF:000005">
    <property type="entry name" value="cAMP-dependent protein kinase catalytic subunit alpha"/>
    <property type="match status" value="1"/>
</dbReference>
<feature type="compositionally biased region" description="Pro residues" evidence="10">
    <location>
        <begin position="272"/>
        <end position="290"/>
    </location>
</feature>
<dbReference type="InterPro" id="IPR000719">
    <property type="entry name" value="Prot_kinase_dom"/>
</dbReference>
<proteinExistence type="predicted"/>
<dbReference type="GO" id="GO:0005634">
    <property type="term" value="C:nucleus"/>
    <property type="evidence" value="ECO:0007669"/>
    <property type="project" value="TreeGrafter"/>
</dbReference>
<dbReference type="SMART" id="SM00220">
    <property type="entry name" value="S_TKc"/>
    <property type="match status" value="1"/>
</dbReference>
<dbReference type="InterPro" id="IPR008271">
    <property type="entry name" value="Ser/Thr_kinase_AS"/>
</dbReference>
<dbReference type="PROSITE" id="PS50011">
    <property type="entry name" value="PROTEIN_KINASE_DOM"/>
    <property type="match status" value="1"/>
</dbReference>
<evidence type="ECO:0000256" key="1">
    <source>
        <dbReference type="ARBA" id="ARBA00012444"/>
    </source>
</evidence>
<dbReference type="PANTHER" id="PTHR24353:SF153">
    <property type="entry name" value="CAMP-DEPENDENT PROTEIN KINASE CATALYTIC SUBUNIT 1"/>
    <property type="match status" value="1"/>
</dbReference>
<evidence type="ECO:0000256" key="9">
    <source>
        <dbReference type="PROSITE-ProRule" id="PRU10141"/>
    </source>
</evidence>
<evidence type="ECO:0000256" key="4">
    <source>
        <dbReference type="ARBA" id="ARBA00022741"/>
    </source>
</evidence>
<keyword evidence="3" id="KW-0808">Transferase</keyword>
<feature type="region of interest" description="Disordered" evidence="10">
    <location>
        <begin position="268"/>
        <end position="290"/>
    </location>
</feature>
<dbReference type="GO" id="GO:0005952">
    <property type="term" value="C:cAMP-dependent protein kinase complex"/>
    <property type="evidence" value="ECO:0007669"/>
    <property type="project" value="TreeGrafter"/>
</dbReference>
<evidence type="ECO:0000313" key="13">
    <source>
        <dbReference type="EMBL" id="ORX63350.1"/>
    </source>
</evidence>
<comment type="caution">
    <text evidence="13">The sequence shown here is derived from an EMBL/GenBank/DDBJ whole genome shotgun (WGS) entry which is preliminary data.</text>
</comment>
<dbReference type="OrthoDB" id="63267at2759"/>
<dbReference type="GO" id="GO:0004691">
    <property type="term" value="F:cAMP-dependent protein kinase activity"/>
    <property type="evidence" value="ECO:0007669"/>
    <property type="project" value="UniProtKB-EC"/>
</dbReference>
<dbReference type="GO" id="GO:0005829">
    <property type="term" value="C:cytosol"/>
    <property type="evidence" value="ECO:0007669"/>
    <property type="project" value="TreeGrafter"/>
</dbReference>
<evidence type="ECO:0000256" key="5">
    <source>
        <dbReference type="ARBA" id="ARBA00022777"/>
    </source>
</evidence>
<feature type="region of interest" description="Disordered" evidence="10">
    <location>
        <begin position="101"/>
        <end position="136"/>
    </location>
</feature>
<dbReference type="GO" id="GO:0009653">
    <property type="term" value="P:anatomical structure morphogenesis"/>
    <property type="evidence" value="ECO:0007669"/>
    <property type="project" value="UniProtKB-ARBA"/>
</dbReference>